<dbReference type="AlphaFoldDB" id="Q5C0T6"/>
<dbReference type="InterPro" id="IPR027267">
    <property type="entry name" value="AH/BAR_dom_sf"/>
</dbReference>
<accession>Q5C0T6</accession>
<dbReference type="SMART" id="SM00721">
    <property type="entry name" value="BAR"/>
    <property type="match status" value="1"/>
</dbReference>
<dbReference type="PROSITE" id="PS51021">
    <property type="entry name" value="BAR"/>
    <property type="match status" value="1"/>
</dbReference>
<dbReference type="SUPFAM" id="SSF103657">
    <property type="entry name" value="BAR/IMD domain-like"/>
    <property type="match status" value="1"/>
</dbReference>
<organism evidence="3">
    <name type="scientific">Schistosoma japonicum</name>
    <name type="common">Blood fluke</name>
    <dbReference type="NCBI Taxonomy" id="6182"/>
    <lineage>
        <taxon>Eukaryota</taxon>
        <taxon>Metazoa</taxon>
        <taxon>Spiralia</taxon>
        <taxon>Lophotrochozoa</taxon>
        <taxon>Platyhelminthes</taxon>
        <taxon>Trematoda</taxon>
        <taxon>Digenea</taxon>
        <taxon>Strigeidida</taxon>
        <taxon>Schistosomatoidea</taxon>
        <taxon>Schistosomatidae</taxon>
        <taxon>Schistosoma</taxon>
    </lineage>
</organism>
<sequence length="257" mass="29397">IQSVICRRCSVIMNAQKFQTNANTIFGRFVQTIEESINTAERTPYSSDLTSLIQESEKRRVWADSILAQLENVIQPNPALRVEDFILKGMDRKKVRLSANEQLGESMDHIGCLINETSRGGEALRKCAAAQKKIGESERRLQDTVSSEYISWLRLFTTNEVKVAKQEREKLENARLDLDRLKTMQKRAKNDKQHEHDQLVKEAQSKFASQCAITKQVLQESIDKFDSQKDELRKLLTAQSDYFRACSEAVDSALRAI</sequence>
<dbReference type="InterPro" id="IPR004148">
    <property type="entry name" value="BAR_dom"/>
</dbReference>
<keyword evidence="1" id="KW-0175">Coiled coil</keyword>
<protein>
    <submittedName>
        <fullName evidence="3">SJCHGC02883 protein</fullName>
    </submittedName>
</protein>
<evidence type="ECO:0000259" key="2">
    <source>
        <dbReference type="PROSITE" id="PS51021"/>
    </source>
</evidence>
<evidence type="ECO:0000256" key="1">
    <source>
        <dbReference type="SAM" id="Coils"/>
    </source>
</evidence>
<dbReference type="Gene3D" id="1.20.1270.60">
    <property type="entry name" value="Arfaptin homology (AH) domain/BAR domain"/>
    <property type="match status" value="1"/>
</dbReference>
<reference evidence="3" key="1">
    <citation type="journal article" date="2006" name="PLoS Pathog.">
        <title>New perspectives on host-parasite interplay by comparative transcriptomic and proteomic analyses of Schistosoma japonicum.</title>
        <authorList>
            <person name="Liu F."/>
            <person name="Lu J."/>
            <person name="Hu W."/>
            <person name="Wang S.Y."/>
            <person name="Cui S.J."/>
            <person name="Chi M."/>
            <person name="Yan Q."/>
            <person name="Wang X.R."/>
            <person name="Song H.D."/>
            <person name="Xu X.N."/>
            <person name="Wang J.J."/>
            <person name="Zhang X.L."/>
            <person name="Zhang X."/>
            <person name="Wang Z.Q."/>
            <person name="Xue C.L."/>
            <person name="Brindley P.J."/>
            <person name="McManus D.P."/>
            <person name="Yang P.Y."/>
            <person name="Feng Z."/>
            <person name="Chen Z."/>
            <person name="Han Z.G."/>
        </authorList>
    </citation>
    <scope>NUCLEOTIDE SEQUENCE</scope>
</reference>
<feature type="coiled-coil region" evidence="1">
    <location>
        <begin position="154"/>
        <end position="191"/>
    </location>
</feature>
<proteinExistence type="evidence at transcript level"/>
<feature type="domain" description="BAR" evidence="2">
    <location>
        <begin position="34"/>
        <end position="257"/>
    </location>
</feature>
<dbReference type="EMBL" id="AY810850">
    <property type="protein sequence ID" value="AAX26739.2"/>
    <property type="molecule type" value="mRNA"/>
</dbReference>
<dbReference type="GO" id="GO:0005737">
    <property type="term" value="C:cytoplasm"/>
    <property type="evidence" value="ECO:0007669"/>
    <property type="project" value="InterPro"/>
</dbReference>
<name>Q5C0T6_SCHJA</name>
<dbReference type="Pfam" id="PF03114">
    <property type="entry name" value="BAR"/>
    <property type="match status" value="1"/>
</dbReference>
<feature type="non-terminal residue" evidence="3">
    <location>
        <position position="1"/>
    </location>
</feature>
<evidence type="ECO:0000313" key="3">
    <source>
        <dbReference type="EMBL" id="AAX26739.2"/>
    </source>
</evidence>